<name>A0AAE0EVY3_9CHLO</name>
<dbReference type="EMBL" id="LGRX02033113">
    <property type="protein sequence ID" value="KAK3242843.1"/>
    <property type="molecule type" value="Genomic_DNA"/>
</dbReference>
<evidence type="ECO:0000313" key="2">
    <source>
        <dbReference type="EMBL" id="KAK3242843.1"/>
    </source>
</evidence>
<dbReference type="Proteomes" id="UP001190700">
    <property type="component" value="Unassembled WGS sequence"/>
</dbReference>
<feature type="region of interest" description="Disordered" evidence="1">
    <location>
        <begin position="303"/>
        <end position="360"/>
    </location>
</feature>
<sequence>MVATRSHTTNAPRRNLRTIFDAAGALHSPTPVTPVINAQPAASTAQADFLTHCAGLRKGLFDASVAKYVLRKVTNDKTARFGGHEPRPSDLWARLISELRSAFVAEHASFSPLFQLDDATIPVRREANELLFSAVANIVDPESAAGAWVEASAMAFPDDGKRAILEVVRRLHDARTPMASTKELIDVKFASGIDPSENIAKFNYALRESSRRTTWDQEEVKDLFLAGLDRNYYAPVLDEFIRHDQREAVDLLTMQQRVMAVYAAKKAAPDPHPRAAYAGAESPEFSDVLEALDALRREVRALKHDRGFTPRSDKRHRDSEDSPQGMRNGPRGPGKPGWRVGLDEPHPCEIPGGNYSQSTKVQYERGKKKFIPFCKHPRCRPTAAKHYRSDCPHAQANIHYANFHEDALAELYQQAYDDRDHMAFH</sequence>
<keyword evidence="3" id="KW-1185">Reference proteome</keyword>
<organism evidence="2 3">
    <name type="scientific">Cymbomonas tetramitiformis</name>
    <dbReference type="NCBI Taxonomy" id="36881"/>
    <lineage>
        <taxon>Eukaryota</taxon>
        <taxon>Viridiplantae</taxon>
        <taxon>Chlorophyta</taxon>
        <taxon>Pyramimonadophyceae</taxon>
        <taxon>Pyramimonadales</taxon>
        <taxon>Pyramimonadaceae</taxon>
        <taxon>Cymbomonas</taxon>
    </lineage>
</organism>
<gene>
    <name evidence="2" type="ORF">CYMTET_47483</name>
</gene>
<comment type="caution">
    <text evidence="2">The sequence shown here is derived from an EMBL/GenBank/DDBJ whole genome shotgun (WGS) entry which is preliminary data.</text>
</comment>
<reference evidence="2 3" key="1">
    <citation type="journal article" date="2015" name="Genome Biol. Evol.">
        <title>Comparative Genomics of a Bacterivorous Green Alga Reveals Evolutionary Causalities and Consequences of Phago-Mixotrophic Mode of Nutrition.</title>
        <authorList>
            <person name="Burns J.A."/>
            <person name="Paasch A."/>
            <person name="Narechania A."/>
            <person name="Kim E."/>
        </authorList>
    </citation>
    <scope>NUCLEOTIDE SEQUENCE [LARGE SCALE GENOMIC DNA]</scope>
    <source>
        <strain evidence="2 3">PLY_AMNH</strain>
    </source>
</reference>
<protein>
    <submittedName>
        <fullName evidence="2">Uncharacterized protein</fullName>
    </submittedName>
</protein>
<evidence type="ECO:0000313" key="3">
    <source>
        <dbReference type="Proteomes" id="UP001190700"/>
    </source>
</evidence>
<feature type="compositionally biased region" description="Basic and acidic residues" evidence="1">
    <location>
        <begin position="303"/>
        <end position="320"/>
    </location>
</feature>
<accession>A0AAE0EVY3</accession>
<evidence type="ECO:0000256" key="1">
    <source>
        <dbReference type="SAM" id="MobiDB-lite"/>
    </source>
</evidence>
<proteinExistence type="predicted"/>
<dbReference type="AlphaFoldDB" id="A0AAE0EVY3"/>